<dbReference type="GO" id="GO:0042279">
    <property type="term" value="F:nitrite reductase (cytochrome, ammonia-forming) activity"/>
    <property type="evidence" value="ECO:0007669"/>
    <property type="project" value="UniProtKB-EC"/>
</dbReference>
<dbReference type="Gene3D" id="1.20.140.10">
    <property type="entry name" value="Butyryl-CoA Dehydrogenase, subunit A, domain 3"/>
    <property type="match status" value="1"/>
</dbReference>
<protein>
    <recommendedName>
        <fullName evidence="3">nitrite reductase (cytochrome; ammonia-forming)</fullName>
        <ecNumber evidence="3">1.7.2.2</ecNumber>
    </recommendedName>
</protein>
<evidence type="ECO:0000256" key="2">
    <source>
        <dbReference type="ARBA" id="ARBA00009288"/>
    </source>
</evidence>
<dbReference type="Gene3D" id="1.10.1130.10">
    <property type="entry name" value="Flavocytochrome C3, Chain A"/>
    <property type="match status" value="1"/>
</dbReference>
<dbReference type="PIRSF" id="PIRSF000243">
    <property type="entry name" value="Cyt_c552"/>
    <property type="match status" value="1"/>
</dbReference>
<dbReference type="RefSeq" id="WP_038063055.1">
    <property type="nucleotide sequence ID" value="NZ_CP008796.1"/>
</dbReference>
<dbReference type="PANTHER" id="PTHR30633:SF0">
    <property type="entry name" value="CYTOCHROME C-552"/>
    <property type="match status" value="1"/>
</dbReference>
<evidence type="ECO:0000313" key="11">
    <source>
        <dbReference type="EMBL" id="AIH03408.1"/>
    </source>
</evidence>
<keyword evidence="7" id="KW-0106">Calcium</keyword>
<dbReference type="AlphaFoldDB" id="A0A075WSM1"/>
<keyword evidence="6" id="KW-0732">Signal</keyword>
<dbReference type="eggNOG" id="COG3303">
    <property type="taxonomic scope" value="Bacteria"/>
</dbReference>
<sequence>MKRKSLWLGLTLMVLVSLIAGCKPPEKAKDFRQEAFKIAENEVDPEVWGKAFPLHYEMWKKESEPTPAGLSKYKRGWDTDKIVYDKLSEFPFLAVIYNGFGFGREYNEPRGHYYRMIDLQEIDPSRTKPGGVCLTCKTPYSADLEKQYGAKYYNTPFKEALGWIPEKHRNLGGSCLDCHDPKTMNLHIRRAFTLGKALKDLGIDEKGLTHQQMRSLVCAQCHVTYVIPRDQDMKPTGIFFPWQGSKWGDISIENIIKVLKSNPAYGEWKQAVTGFKLAFIRHPEFELYSRNSVHWNAGVSCADCHMPYKRMGSYKVSEHRVMSPLKDNMRSCKQCHPQSADWLKQQVIAIQDRTISAYIRAGYQTAVAAKLFEKVHLAQTQGKTIDQTLYNKAKDLYLEAIYRVIFVGAENSVGFHNPTEAMRILTDALGFASKSESLLRTILAKAGVEVPAKIDLEISKYINNRGEKKLNFRPEQEFKDPFGIQQLFEGML</sequence>
<proteinExistence type="inferred from homology"/>
<keyword evidence="12" id="KW-1185">Reference proteome</keyword>
<reference evidence="11 12" key="1">
    <citation type="journal article" date="2015" name="Genome Announc.">
        <title>Genome Sequence of a Sulfate-Reducing Thermophilic Bacterium, Thermodesulfobacterium commune DSM 2178T (Phylum Thermodesulfobacteria).</title>
        <authorList>
            <person name="Bhatnagar S."/>
            <person name="Badger J.H."/>
            <person name="Madupu R."/>
            <person name="Khouri H.M."/>
            <person name="O'Connor E.M."/>
            <person name="Robb F.T."/>
            <person name="Ward N.L."/>
            <person name="Eisen J.A."/>
        </authorList>
    </citation>
    <scope>NUCLEOTIDE SEQUENCE [LARGE SCALE GENOMIC DNA]</scope>
    <source>
        <strain evidence="11 12">DSM 2178</strain>
    </source>
</reference>
<dbReference type="PANTHER" id="PTHR30633">
    <property type="entry name" value="CYTOCHROME C-552 RESPIRATORY NITRITE REDUCTASE"/>
    <property type="match status" value="1"/>
</dbReference>
<dbReference type="Pfam" id="PF02335">
    <property type="entry name" value="Cytochrom_C552"/>
    <property type="match status" value="1"/>
</dbReference>
<dbReference type="EC" id="1.7.2.2" evidence="3"/>
<dbReference type="HOGENOM" id="CLU_035040_1_0_0"/>
<dbReference type="InterPro" id="IPR003321">
    <property type="entry name" value="Cyt_c552"/>
</dbReference>
<organism evidence="11 12">
    <name type="scientific">Thermodesulfobacterium commune DSM 2178</name>
    <dbReference type="NCBI Taxonomy" id="289377"/>
    <lineage>
        <taxon>Bacteria</taxon>
        <taxon>Pseudomonadati</taxon>
        <taxon>Thermodesulfobacteriota</taxon>
        <taxon>Thermodesulfobacteria</taxon>
        <taxon>Thermodesulfobacteriales</taxon>
        <taxon>Thermodesulfobacteriaceae</taxon>
        <taxon>Thermodesulfobacterium</taxon>
    </lineage>
</organism>
<accession>A0A075WSM1</accession>
<evidence type="ECO:0000256" key="3">
    <source>
        <dbReference type="ARBA" id="ARBA00011887"/>
    </source>
</evidence>
<comment type="similarity">
    <text evidence="2">Belongs to the cytochrome c-552 family.</text>
</comment>
<comment type="subcellular location">
    <subcellularLocation>
        <location evidence="1">Cell envelope</location>
    </subcellularLocation>
</comment>
<evidence type="ECO:0000256" key="10">
    <source>
        <dbReference type="ARBA" id="ARBA00049131"/>
    </source>
</evidence>
<keyword evidence="4" id="KW-0349">Heme</keyword>
<evidence type="ECO:0000256" key="6">
    <source>
        <dbReference type="ARBA" id="ARBA00022729"/>
    </source>
</evidence>
<dbReference type="GO" id="GO:0030288">
    <property type="term" value="C:outer membrane-bounded periplasmic space"/>
    <property type="evidence" value="ECO:0007669"/>
    <property type="project" value="TreeGrafter"/>
</dbReference>
<evidence type="ECO:0000256" key="4">
    <source>
        <dbReference type="ARBA" id="ARBA00022617"/>
    </source>
</evidence>
<keyword evidence="9" id="KW-0408">Iron</keyword>
<dbReference type="InterPro" id="IPR036280">
    <property type="entry name" value="Multihaem_cyt_sf"/>
</dbReference>
<keyword evidence="8" id="KW-0560">Oxidoreductase</keyword>
<dbReference type="GO" id="GO:0046872">
    <property type="term" value="F:metal ion binding"/>
    <property type="evidence" value="ECO:0007669"/>
    <property type="project" value="UniProtKB-KW"/>
</dbReference>
<evidence type="ECO:0000256" key="8">
    <source>
        <dbReference type="ARBA" id="ARBA00023002"/>
    </source>
</evidence>
<evidence type="ECO:0000256" key="1">
    <source>
        <dbReference type="ARBA" id="ARBA00004196"/>
    </source>
</evidence>
<dbReference type="PaxDb" id="289377-HL41_00355"/>
<keyword evidence="5" id="KW-0479">Metal-binding</keyword>
<evidence type="ECO:0000256" key="7">
    <source>
        <dbReference type="ARBA" id="ARBA00022837"/>
    </source>
</evidence>
<dbReference type="GO" id="GO:0019645">
    <property type="term" value="P:anaerobic electron transport chain"/>
    <property type="evidence" value="ECO:0007669"/>
    <property type="project" value="TreeGrafter"/>
</dbReference>
<evidence type="ECO:0000313" key="12">
    <source>
        <dbReference type="Proteomes" id="UP000028481"/>
    </source>
</evidence>
<name>A0A075WSM1_9BACT</name>
<dbReference type="GO" id="GO:0020037">
    <property type="term" value="F:heme binding"/>
    <property type="evidence" value="ECO:0007669"/>
    <property type="project" value="TreeGrafter"/>
</dbReference>
<comment type="catalytic activity">
    <reaction evidence="10">
        <text>6 Fe(III)-[cytochrome c] + NH4(+) + 2 H2O = 6 Fe(II)-[cytochrome c] + nitrite + 8 H(+)</text>
        <dbReference type="Rhea" id="RHEA:13089"/>
        <dbReference type="Rhea" id="RHEA-COMP:10350"/>
        <dbReference type="Rhea" id="RHEA-COMP:14399"/>
        <dbReference type="ChEBI" id="CHEBI:15377"/>
        <dbReference type="ChEBI" id="CHEBI:15378"/>
        <dbReference type="ChEBI" id="CHEBI:16301"/>
        <dbReference type="ChEBI" id="CHEBI:28938"/>
        <dbReference type="ChEBI" id="CHEBI:29033"/>
        <dbReference type="ChEBI" id="CHEBI:29034"/>
        <dbReference type="EC" id="1.7.2.2"/>
    </reaction>
</comment>
<gene>
    <name evidence="11" type="ORF">HL41_00355</name>
</gene>
<dbReference type="OrthoDB" id="9780421at2"/>
<dbReference type="PROSITE" id="PS51257">
    <property type="entry name" value="PROKAR_LIPOPROTEIN"/>
    <property type="match status" value="1"/>
</dbReference>
<dbReference type="CDD" id="cd00548">
    <property type="entry name" value="NrfA-like"/>
    <property type="match status" value="1"/>
</dbReference>
<evidence type="ECO:0000256" key="5">
    <source>
        <dbReference type="ARBA" id="ARBA00022723"/>
    </source>
</evidence>
<dbReference type="SUPFAM" id="SSF48695">
    <property type="entry name" value="Multiheme cytochromes"/>
    <property type="match status" value="1"/>
</dbReference>
<evidence type="ECO:0000256" key="9">
    <source>
        <dbReference type="ARBA" id="ARBA00023004"/>
    </source>
</evidence>
<dbReference type="STRING" id="289377.HL41_00355"/>
<dbReference type="Proteomes" id="UP000028481">
    <property type="component" value="Chromosome"/>
</dbReference>
<dbReference type="KEGG" id="tcm:HL41_00355"/>
<dbReference type="EMBL" id="CP008796">
    <property type="protein sequence ID" value="AIH03408.1"/>
    <property type="molecule type" value="Genomic_DNA"/>
</dbReference>